<reference evidence="1 2" key="1">
    <citation type="submission" date="2008-07" db="EMBL/GenBank/DDBJ databases">
        <authorList>
            <person name="El-Sayed N."/>
            <person name="Caler E."/>
            <person name="Inman J."/>
            <person name="Amedeo P."/>
            <person name="Hass B."/>
            <person name="Wortman J."/>
        </authorList>
    </citation>
    <scope>NUCLEOTIDE SEQUENCE [LARGE SCALE GENOMIC DNA]</scope>
    <source>
        <strain evidence="2">ATCC 50983 / TXsc</strain>
    </source>
</reference>
<evidence type="ECO:0000313" key="1">
    <source>
        <dbReference type="EMBL" id="EER09422.1"/>
    </source>
</evidence>
<dbReference type="AlphaFoldDB" id="C5L1J5"/>
<evidence type="ECO:0000313" key="2">
    <source>
        <dbReference type="Proteomes" id="UP000007800"/>
    </source>
</evidence>
<gene>
    <name evidence="1" type="ORF">Pmar_PMAR025977</name>
</gene>
<keyword evidence="2" id="KW-1185">Reference proteome</keyword>
<accession>C5L1J5</accession>
<organism evidence="2">
    <name type="scientific">Perkinsus marinus (strain ATCC 50983 / TXsc)</name>
    <dbReference type="NCBI Taxonomy" id="423536"/>
    <lineage>
        <taxon>Eukaryota</taxon>
        <taxon>Sar</taxon>
        <taxon>Alveolata</taxon>
        <taxon>Perkinsozoa</taxon>
        <taxon>Perkinsea</taxon>
        <taxon>Perkinsida</taxon>
        <taxon>Perkinsidae</taxon>
        <taxon>Perkinsus</taxon>
    </lineage>
</organism>
<dbReference type="InParanoid" id="C5L1J5"/>
<dbReference type="InterPro" id="IPR029033">
    <property type="entry name" value="His_PPase_superfam"/>
</dbReference>
<dbReference type="SUPFAM" id="SSF53254">
    <property type="entry name" value="Phosphoglycerate mutase-like"/>
    <property type="match status" value="1"/>
</dbReference>
<dbReference type="GeneID" id="9052303"/>
<dbReference type="RefSeq" id="XP_002777606.1">
    <property type="nucleotide sequence ID" value="XM_002777560.1"/>
</dbReference>
<dbReference type="Gene3D" id="3.40.50.1240">
    <property type="entry name" value="Phosphoglycerate mutase-like"/>
    <property type="match status" value="1"/>
</dbReference>
<protein>
    <submittedName>
        <fullName evidence="1">Uncharacterized protein</fullName>
    </submittedName>
</protein>
<proteinExistence type="predicted"/>
<dbReference type="EMBL" id="GG678316">
    <property type="protein sequence ID" value="EER09422.1"/>
    <property type="molecule type" value="Genomic_DNA"/>
</dbReference>
<name>C5L1J5_PERM5</name>
<dbReference type="Proteomes" id="UP000007800">
    <property type="component" value="Unassembled WGS sequence"/>
</dbReference>
<sequence>MIRADDSARTIESAQALTMGMFPSADGDNSTFEIVVPDRAVDAMEPNADVGCF</sequence>